<evidence type="ECO:0000256" key="1">
    <source>
        <dbReference type="ARBA" id="ARBA00022679"/>
    </source>
</evidence>
<feature type="binding site" evidence="5 6">
    <location>
        <begin position="26"/>
        <end position="30"/>
    </location>
    <ligand>
        <name>ATP</name>
        <dbReference type="ChEBI" id="CHEBI:30616"/>
    </ligand>
</feature>
<dbReference type="InterPro" id="IPR022415">
    <property type="entry name" value="ATP-guanido_PTrfase_AS"/>
</dbReference>
<dbReference type="InterPro" id="IPR000749">
    <property type="entry name" value="ATP-guanido_PTrfase"/>
</dbReference>
<gene>
    <name evidence="5" type="primary">mcsB</name>
    <name evidence="9" type="ORF">TSACC_22411</name>
</gene>
<evidence type="ECO:0000256" key="2">
    <source>
        <dbReference type="ARBA" id="ARBA00022741"/>
    </source>
</evidence>
<feature type="binding site" evidence="5 6">
    <location>
        <position position="123"/>
    </location>
    <ligand>
        <name>ATP</name>
        <dbReference type="ChEBI" id="CHEBI:30616"/>
    </ligand>
</feature>
<keyword evidence="1 5" id="KW-0808">Transferase</keyword>
<dbReference type="InterPro" id="IPR022414">
    <property type="entry name" value="ATP-guanido_PTrfase_cat"/>
</dbReference>
<dbReference type="OrthoDB" id="9791353at2"/>
<comment type="similarity">
    <text evidence="5 6 7">Belongs to the ATP:guanido phosphotransferase family.</text>
</comment>
<comment type="function">
    <text evidence="5">Catalyzes the specific phosphorylation of arginine residues in proteins.</text>
</comment>
<evidence type="ECO:0000256" key="3">
    <source>
        <dbReference type="ARBA" id="ARBA00022777"/>
    </source>
</evidence>
<dbReference type="InParanoid" id="A0A146G8E8"/>
<keyword evidence="2 5" id="KW-0547">Nucleotide-binding</keyword>
<dbReference type="AlphaFoldDB" id="A0A146G8E8"/>
<comment type="activity regulation">
    <text evidence="5">Appears to be allosterically activated by the binding of pArg-containing polypeptides to the pArg-binding pocket localized in the C-terminal domain of McsB.</text>
</comment>
<dbReference type="RefSeq" id="WP_075079666.1">
    <property type="nucleotide sequence ID" value="NZ_BDCO01000002.1"/>
</dbReference>
<dbReference type="STRING" id="690879.TSACC_22411"/>
<keyword evidence="10" id="KW-1185">Reference proteome</keyword>
<dbReference type="GO" id="GO:0005524">
    <property type="term" value="F:ATP binding"/>
    <property type="evidence" value="ECO:0007669"/>
    <property type="project" value="UniProtKB-UniRule"/>
</dbReference>
<dbReference type="PROSITE" id="PS00112">
    <property type="entry name" value="PHOSPHAGEN_KINASE"/>
    <property type="match status" value="1"/>
</dbReference>
<feature type="binding site" evidence="5 6">
    <location>
        <begin position="174"/>
        <end position="178"/>
    </location>
    <ligand>
        <name>ATP</name>
        <dbReference type="ChEBI" id="CHEBI:30616"/>
    </ligand>
</feature>
<evidence type="ECO:0000256" key="5">
    <source>
        <dbReference type="HAMAP-Rule" id="MF_00602"/>
    </source>
</evidence>
<name>A0A146G8E8_TERSA</name>
<keyword evidence="5" id="KW-0021">Allosteric enzyme</keyword>
<dbReference type="GO" id="GO:1990424">
    <property type="term" value="F:protein arginine kinase activity"/>
    <property type="evidence" value="ECO:0007669"/>
    <property type="project" value="UniProtKB-EC"/>
</dbReference>
<dbReference type="EC" id="2.7.14.1" evidence="5"/>
<feature type="binding site" evidence="5 6">
    <location>
        <begin position="205"/>
        <end position="210"/>
    </location>
    <ligand>
        <name>ATP</name>
        <dbReference type="ChEBI" id="CHEBI:30616"/>
    </ligand>
</feature>
<accession>A0A146G8E8</accession>
<dbReference type="GO" id="GO:0004111">
    <property type="term" value="F:creatine kinase activity"/>
    <property type="evidence" value="ECO:0007669"/>
    <property type="project" value="InterPro"/>
</dbReference>
<feature type="domain" description="Phosphagen kinase C-terminal" evidence="8">
    <location>
        <begin position="23"/>
        <end position="252"/>
    </location>
</feature>
<feature type="short sequence motif" description="RDXXRA motif of the pArg binding pocket involved in allosteric regulation" evidence="5">
    <location>
        <begin position="336"/>
        <end position="341"/>
    </location>
</feature>
<reference evidence="10" key="1">
    <citation type="journal article" date="2017" name="Genome Announc.">
        <title>Draft Genome Sequence of Terrimicrobium sacchariphilum NM-5T, a Facultative Anaerobic Soil Bacterium of the Class Spartobacteria.</title>
        <authorList>
            <person name="Qiu Y.L."/>
            <person name="Tourlousse D.M."/>
            <person name="Matsuura N."/>
            <person name="Ohashi A."/>
            <person name="Sekiguchi Y."/>
        </authorList>
    </citation>
    <scope>NUCLEOTIDE SEQUENCE [LARGE SCALE GENOMIC DNA]</scope>
    <source>
        <strain evidence="10">NM-5</strain>
    </source>
</reference>
<dbReference type="NCBIfam" id="NF002194">
    <property type="entry name" value="PRK01059.1-4"/>
    <property type="match status" value="1"/>
</dbReference>
<keyword evidence="3 5" id="KW-0418">Kinase</keyword>
<feature type="binding site" evidence="5 6">
    <location>
        <position position="89"/>
    </location>
    <ligand>
        <name>ATP</name>
        <dbReference type="ChEBI" id="CHEBI:30616"/>
    </ligand>
</feature>
<protein>
    <recommendedName>
        <fullName evidence="5">Protein-arginine kinase</fullName>
        <ecNumber evidence="5">2.7.14.1</ecNumber>
    </recommendedName>
</protein>
<keyword evidence="4 5" id="KW-0067">ATP-binding</keyword>
<dbReference type="CDD" id="cd07930">
    <property type="entry name" value="bacterial_phosphagen_kinase"/>
    <property type="match status" value="1"/>
</dbReference>
<dbReference type="PROSITE" id="PS51510">
    <property type="entry name" value="PHOSPHAGEN_KINASE_C"/>
    <property type="match status" value="1"/>
</dbReference>
<dbReference type="EMBL" id="BDCO01000002">
    <property type="protein sequence ID" value="GAT33989.1"/>
    <property type="molecule type" value="Genomic_DNA"/>
</dbReference>
<comment type="catalytic activity">
    <reaction evidence="5">
        <text>L-arginyl-[protein] + ATP = N(omega)-phospho-L-arginyl-[protein] + ADP + H(+)</text>
        <dbReference type="Rhea" id="RHEA:43384"/>
        <dbReference type="Rhea" id="RHEA-COMP:10532"/>
        <dbReference type="Rhea" id="RHEA-COMP:10533"/>
        <dbReference type="ChEBI" id="CHEBI:15378"/>
        <dbReference type="ChEBI" id="CHEBI:29965"/>
        <dbReference type="ChEBI" id="CHEBI:30616"/>
        <dbReference type="ChEBI" id="CHEBI:83226"/>
        <dbReference type="ChEBI" id="CHEBI:456216"/>
        <dbReference type="EC" id="2.7.14.1"/>
    </reaction>
</comment>
<dbReference type="SUPFAM" id="SSF55931">
    <property type="entry name" value="Glutamine synthetase/guanido kinase"/>
    <property type="match status" value="1"/>
</dbReference>
<dbReference type="HAMAP" id="MF_00602">
    <property type="entry name" value="Prot_Arg_kinase"/>
    <property type="match status" value="1"/>
</dbReference>
<evidence type="ECO:0000259" key="8">
    <source>
        <dbReference type="PROSITE" id="PS51510"/>
    </source>
</evidence>
<evidence type="ECO:0000256" key="7">
    <source>
        <dbReference type="RuleBase" id="RU000505"/>
    </source>
</evidence>
<dbReference type="GO" id="GO:0005615">
    <property type="term" value="C:extracellular space"/>
    <property type="evidence" value="ECO:0007669"/>
    <property type="project" value="TreeGrafter"/>
</dbReference>
<dbReference type="Gene3D" id="3.30.590.10">
    <property type="entry name" value="Glutamine synthetase/guanido kinase, catalytic domain"/>
    <property type="match status" value="1"/>
</dbReference>
<evidence type="ECO:0000313" key="10">
    <source>
        <dbReference type="Proteomes" id="UP000076023"/>
    </source>
</evidence>
<dbReference type="GO" id="GO:0046314">
    <property type="term" value="P:phosphocreatine biosynthetic process"/>
    <property type="evidence" value="ECO:0007669"/>
    <property type="project" value="InterPro"/>
</dbReference>
<dbReference type="Proteomes" id="UP000076023">
    <property type="component" value="Unassembled WGS sequence"/>
</dbReference>
<organism evidence="9 10">
    <name type="scientific">Terrimicrobium sacchariphilum</name>
    <dbReference type="NCBI Taxonomy" id="690879"/>
    <lineage>
        <taxon>Bacteria</taxon>
        <taxon>Pseudomonadati</taxon>
        <taxon>Verrucomicrobiota</taxon>
        <taxon>Terrimicrobiia</taxon>
        <taxon>Terrimicrobiales</taxon>
        <taxon>Terrimicrobiaceae</taxon>
        <taxon>Terrimicrobium</taxon>
    </lineage>
</organism>
<dbReference type="PANTHER" id="PTHR11547">
    <property type="entry name" value="ARGININE OR CREATINE KINASE"/>
    <property type="match status" value="1"/>
</dbReference>
<evidence type="ECO:0000313" key="9">
    <source>
        <dbReference type="EMBL" id="GAT33989.1"/>
    </source>
</evidence>
<evidence type="ECO:0000256" key="4">
    <source>
        <dbReference type="ARBA" id="ARBA00022840"/>
    </source>
</evidence>
<dbReference type="InterPro" id="IPR023660">
    <property type="entry name" value="Arg_Kinase"/>
</dbReference>
<comment type="caution">
    <text evidence="9">The sequence shown here is derived from an EMBL/GenBank/DDBJ whole genome shotgun (WGS) entry which is preliminary data.</text>
</comment>
<dbReference type="PANTHER" id="PTHR11547:SF38">
    <property type="entry name" value="ARGININE KINASE 1-RELATED"/>
    <property type="match status" value="1"/>
</dbReference>
<evidence type="ECO:0000256" key="6">
    <source>
        <dbReference type="PROSITE-ProRule" id="PRU00843"/>
    </source>
</evidence>
<proteinExistence type="inferred from homology"/>
<dbReference type="Pfam" id="PF00217">
    <property type="entry name" value="ATP-gua_Ptrans"/>
    <property type="match status" value="1"/>
</dbReference>
<dbReference type="InterPro" id="IPR014746">
    <property type="entry name" value="Gln_synth/guanido_kin_cat_dom"/>
</dbReference>
<sequence length="371" mass="41072">MKLTEIIENSGEWLKGDGPHRNIVVSSRVRLARNLRSKPFPGWAKKAERIEVLKIVKSAVEQLPEMEDAYTENLEALSPLEKQVLVERHLISREHAAKGVGSGVVMNVNQSLSFMINEEDHLRMQAICCGLQLDKVFAMINQADSELEPMLDFAFHPQLGYLTACPSNVGTGMRASAMLHLPGLVMSDQMNKIINSVNKIGLAVRGLHGEGTEAMGNLFQVSNQTTLGEAEEEIISRLNDVIVKIIEHECNARQLLLQKKPVTLLDQIGRAYGVLSYAHSISSKEALNLLSVIKLGTDLNLFPDENRIVVDELFIETQPAHLQKGAHVQKMSADERDTLRASLIRAKLQVVPKPDIAKIATQPLGTTENDE</sequence>